<protein>
    <recommendedName>
        <fullName evidence="3">Head-to-tail adaptor</fullName>
    </recommendedName>
</protein>
<organism evidence="1 2">
    <name type="scientific">Spiribacter onubensis</name>
    <dbReference type="NCBI Taxonomy" id="3122420"/>
    <lineage>
        <taxon>Bacteria</taxon>
        <taxon>Pseudomonadati</taxon>
        <taxon>Pseudomonadota</taxon>
        <taxon>Gammaproteobacteria</taxon>
        <taxon>Chromatiales</taxon>
        <taxon>Ectothiorhodospiraceae</taxon>
        <taxon>Spiribacter</taxon>
    </lineage>
</organism>
<dbReference type="RefSeq" id="WP_367966354.1">
    <property type="nucleotide sequence ID" value="NZ_JBAKFJ010000001.1"/>
</dbReference>
<keyword evidence="2" id="KW-1185">Reference proteome</keyword>
<dbReference type="EMBL" id="JBAKFJ010000001">
    <property type="protein sequence ID" value="MEX0385871.1"/>
    <property type="molecule type" value="Genomic_DNA"/>
</dbReference>
<sequence>MTFLELCQALRREVGAPGEGPSNVESQTGEYERLVNWIRNEWVRIQQRHLRWRFLWAQGSVELTDEFTEFSLPSDLAVLNPDFIYIGKTPVNIVTWPEFQSASHGTTYPMGGRIAAISPDGMLHFQAPPPADSLMKFEYWKTPQVLRTNTDVPVCPSQYQYVIVYAAMIQYGLYENAPEVVEQGRYSFDRVYQEMVNRELPDVQMAGPLA</sequence>
<proteinExistence type="predicted"/>
<evidence type="ECO:0000313" key="2">
    <source>
        <dbReference type="Proteomes" id="UP001556653"/>
    </source>
</evidence>
<accession>A0ABV3S6W6</accession>
<gene>
    <name evidence="1" type="ORF">V6X64_02535</name>
</gene>
<dbReference type="InterPro" id="IPR056209">
    <property type="entry name" value="SU10_adaptor"/>
</dbReference>
<reference evidence="1 2" key="1">
    <citation type="submission" date="2024-02" db="EMBL/GenBank/DDBJ databases">
        <title>New especies of Spiribacter isolated from saline water.</title>
        <authorList>
            <person name="Leon M.J."/>
            <person name="De La Haba R."/>
            <person name="Sanchez-Porro C."/>
            <person name="Ventosa A."/>
        </authorList>
    </citation>
    <scope>NUCLEOTIDE SEQUENCE [LARGE SCALE GENOMIC DNA]</scope>
    <source>
        <strain evidence="2">ag22IC4-227</strain>
    </source>
</reference>
<dbReference type="Proteomes" id="UP001556653">
    <property type="component" value="Unassembled WGS sequence"/>
</dbReference>
<name>A0ABV3S6W6_9GAMM</name>
<dbReference type="Pfam" id="PF24175">
    <property type="entry name" value="SU10_adaptor"/>
    <property type="match status" value="1"/>
</dbReference>
<comment type="caution">
    <text evidence="1">The sequence shown here is derived from an EMBL/GenBank/DDBJ whole genome shotgun (WGS) entry which is preliminary data.</text>
</comment>
<evidence type="ECO:0000313" key="1">
    <source>
        <dbReference type="EMBL" id="MEX0385871.1"/>
    </source>
</evidence>
<evidence type="ECO:0008006" key="3">
    <source>
        <dbReference type="Google" id="ProtNLM"/>
    </source>
</evidence>